<gene>
    <name evidence="2" type="ORF">HPB48_022847</name>
</gene>
<keyword evidence="3" id="KW-1185">Reference proteome</keyword>
<accession>A0A9J6FND6</accession>
<proteinExistence type="predicted"/>
<evidence type="ECO:0000313" key="3">
    <source>
        <dbReference type="Proteomes" id="UP000821853"/>
    </source>
</evidence>
<organism evidence="2 3">
    <name type="scientific">Haemaphysalis longicornis</name>
    <name type="common">Bush tick</name>
    <dbReference type="NCBI Taxonomy" id="44386"/>
    <lineage>
        <taxon>Eukaryota</taxon>
        <taxon>Metazoa</taxon>
        <taxon>Ecdysozoa</taxon>
        <taxon>Arthropoda</taxon>
        <taxon>Chelicerata</taxon>
        <taxon>Arachnida</taxon>
        <taxon>Acari</taxon>
        <taxon>Parasitiformes</taxon>
        <taxon>Ixodida</taxon>
        <taxon>Ixodoidea</taxon>
        <taxon>Ixodidae</taxon>
        <taxon>Haemaphysalinae</taxon>
        <taxon>Haemaphysalis</taxon>
    </lineage>
</organism>
<feature type="compositionally biased region" description="Low complexity" evidence="1">
    <location>
        <begin position="86"/>
        <end position="95"/>
    </location>
</feature>
<dbReference type="EMBL" id="JABSTR010000002">
    <property type="protein sequence ID" value="KAH9363777.1"/>
    <property type="molecule type" value="Genomic_DNA"/>
</dbReference>
<dbReference type="VEuPathDB" id="VectorBase:HLOH_057109"/>
<evidence type="ECO:0000313" key="2">
    <source>
        <dbReference type="EMBL" id="KAH9363777.1"/>
    </source>
</evidence>
<dbReference type="AlphaFoldDB" id="A0A9J6FND6"/>
<reference evidence="2 3" key="1">
    <citation type="journal article" date="2020" name="Cell">
        <title>Large-Scale Comparative Analyses of Tick Genomes Elucidate Their Genetic Diversity and Vector Capacities.</title>
        <authorList>
            <consortium name="Tick Genome and Microbiome Consortium (TIGMIC)"/>
            <person name="Jia N."/>
            <person name="Wang J."/>
            <person name="Shi W."/>
            <person name="Du L."/>
            <person name="Sun Y."/>
            <person name="Zhan W."/>
            <person name="Jiang J.F."/>
            <person name="Wang Q."/>
            <person name="Zhang B."/>
            <person name="Ji P."/>
            <person name="Bell-Sakyi L."/>
            <person name="Cui X.M."/>
            <person name="Yuan T.T."/>
            <person name="Jiang B.G."/>
            <person name="Yang W.F."/>
            <person name="Lam T.T."/>
            <person name="Chang Q.C."/>
            <person name="Ding S.J."/>
            <person name="Wang X.J."/>
            <person name="Zhu J.G."/>
            <person name="Ruan X.D."/>
            <person name="Zhao L."/>
            <person name="Wei J.T."/>
            <person name="Ye R.Z."/>
            <person name="Que T.C."/>
            <person name="Du C.H."/>
            <person name="Zhou Y.H."/>
            <person name="Cheng J.X."/>
            <person name="Dai P.F."/>
            <person name="Guo W.B."/>
            <person name="Han X.H."/>
            <person name="Huang E.J."/>
            <person name="Li L.F."/>
            <person name="Wei W."/>
            <person name="Gao Y.C."/>
            <person name="Liu J.Z."/>
            <person name="Shao H.Z."/>
            <person name="Wang X."/>
            <person name="Wang C.C."/>
            <person name="Yang T.C."/>
            <person name="Huo Q.B."/>
            <person name="Li W."/>
            <person name="Chen H.Y."/>
            <person name="Chen S.E."/>
            <person name="Zhou L.G."/>
            <person name="Ni X.B."/>
            <person name="Tian J.H."/>
            <person name="Sheng Y."/>
            <person name="Liu T."/>
            <person name="Pan Y.S."/>
            <person name="Xia L.Y."/>
            <person name="Li J."/>
            <person name="Zhao F."/>
            <person name="Cao W.C."/>
        </authorList>
    </citation>
    <scope>NUCLEOTIDE SEQUENCE [LARGE SCALE GENOMIC DNA]</scope>
    <source>
        <strain evidence="2">HaeL-2018</strain>
    </source>
</reference>
<feature type="region of interest" description="Disordered" evidence="1">
    <location>
        <begin position="86"/>
        <end position="115"/>
    </location>
</feature>
<dbReference type="Proteomes" id="UP000821853">
    <property type="component" value="Chromosome 10"/>
</dbReference>
<feature type="compositionally biased region" description="Low complexity" evidence="1">
    <location>
        <begin position="104"/>
        <end position="115"/>
    </location>
</feature>
<sequence length="313" mass="35330">MESIAAVPGDPTSPQSVAVSAEDIRACIDELKALIRDPYQDRFPALQSKLNEVLEEARAVRMQVEAMYRDSTQSEQGITQAVQDLQSQQSARSSQLTAMSEMQASTAGEAGSASANGMPWKLEKRHILRKLELMIGDSLAYMELLRTSADQQLKRTVVEYTRTLTDFFPATVVAPPLMGKCEREQERYTVSLTNIDDVVKSEQFVFLFTQWYRRDRYLQVATYGWDFPSRRLIICLKWGTTALASGSTTPEAVVCVKHPDYPRKDNLQLEKFGVTRRAELFGFHETFKVDLSELGRLGLGNNRKLALDVSFKI</sequence>
<evidence type="ECO:0000256" key="1">
    <source>
        <dbReference type="SAM" id="MobiDB-lite"/>
    </source>
</evidence>
<protein>
    <submittedName>
        <fullName evidence="2">Uncharacterized protein</fullName>
    </submittedName>
</protein>
<name>A0A9J6FND6_HAELO</name>
<comment type="caution">
    <text evidence="2">The sequence shown here is derived from an EMBL/GenBank/DDBJ whole genome shotgun (WGS) entry which is preliminary data.</text>
</comment>